<dbReference type="InterPro" id="IPR052895">
    <property type="entry name" value="HetReg/Transcr_Mod"/>
</dbReference>
<dbReference type="PANTHER" id="PTHR24148">
    <property type="entry name" value="ANKYRIN REPEAT DOMAIN-CONTAINING PROTEIN 39 HOMOLOG-RELATED"/>
    <property type="match status" value="1"/>
</dbReference>
<protein>
    <recommendedName>
        <fullName evidence="2">Heterokaryon incompatibility domain-containing protein</fullName>
    </recommendedName>
</protein>
<accession>A0AA38XFQ4</accession>
<evidence type="ECO:0000259" key="2">
    <source>
        <dbReference type="Pfam" id="PF06985"/>
    </source>
</evidence>
<feature type="region of interest" description="Disordered" evidence="1">
    <location>
        <begin position="1"/>
        <end position="40"/>
    </location>
</feature>
<organism evidence="3 4">
    <name type="scientific">Cladophialophora chaetospira</name>
    <dbReference type="NCBI Taxonomy" id="386627"/>
    <lineage>
        <taxon>Eukaryota</taxon>
        <taxon>Fungi</taxon>
        <taxon>Dikarya</taxon>
        <taxon>Ascomycota</taxon>
        <taxon>Pezizomycotina</taxon>
        <taxon>Eurotiomycetes</taxon>
        <taxon>Chaetothyriomycetidae</taxon>
        <taxon>Chaetothyriales</taxon>
        <taxon>Herpotrichiellaceae</taxon>
        <taxon>Cladophialophora</taxon>
    </lineage>
</organism>
<keyword evidence="4" id="KW-1185">Reference proteome</keyword>
<evidence type="ECO:0000313" key="3">
    <source>
        <dbReference type="EMBL" id="KAJ9612537.1"/>
    </source>
</evidence>
<dbReference type="AlphaFoldDB" id="A0AA38XFQ4"/>
<comment type="caution">
    <text evidence="3">The sequence shown here is derived from an EMBL/GenBank/DDBJ whole genome shotgun (WGS) entry which is preliminary data.</text>
</comment>
<reference evidence="3" key="1">
    <citation type="submission" date="2022-10" db="EMBL/GenBank/DDBJ databases">
        <title>Culturing micro-colonial fungi from biological soil crusts in the Mojave desert and describing Neophaeococcomyces mojavensis, and introducing the new genera and species Taxawa tesnikishii.</title>
        <authorList>
            <person name="Kurbessoian T."/>
            <person name="Stajich J.E."/>
        </authorList>
    </citation>
    <scope>NUCLEOTIDE SEQUENCE</scope>
    <source>
        <strain evidence="3">TK_41</strain>
    </source>
</reference>
<dbReference type="EMBL" id="JAPDRK010000005">
    <property type="protein sequence ID" value="KAJ9612537.1"/>
    <property type="molecule type" value="Genomic_DNA"/>
</dbReference>
<dbReference type="PANTHER" id="PTHR24148:SF73">
    <property type="entry name" value="HET DOMAIN PROTEIN (AFU_ORTHOLOGUE AFUA_8G01020)"/>
    <property type="match status" value="1"/>
</dbReference>
<dbReference type="InterPro" id="IPR010730">
    <property type="entry name" value="HET"/>
</dbReference>
<evidence type="ECO:0000256" key="1">
    <source>
        <dbReference type="SAM" id="MobiDB-lite"/>
    </source>
</evidence>
<dbReference type="Pfam" id="PF06985">
    <property type="entry name" value="HET"/>
    <property type="match status" value="1"/>
</dbReference>
<sequence length="225" mass="25364">MSLIGELPVDEPRSSKSAEAIEESSPDRIGTNELTSSKSDQIDNRIATEGIQVGQQQPTESIWSRCPLQHTHSIRIIYFDKAGSDFTHHIIGCRMICIRVKDDNHPYSALSYAWGTVSPTEPGCTIIVDGVKLTVGHNLFRALLHIWTTHPKEALWVDAISIHQSDTMEKNRQVQEMTPIFKNAATVRIWLGDEDDKTETPGNFLRTYRDMMVCMLIFAKKTTHG</sequence>
<name>A0AA38XFQ4_9EURO</name>
<proteinExistence type="predicted"/>
<gene>
    <name evidence="3" type="ORF">H2200_004134</name>
</gene>
<feature type="domain" description="Heterokaryon incompatibility" evidence="2">
    <location>
        <begin position="107"/>
        <end position="198"/>
    </location>
</feature>
<dbReference type="Proteomes" id="UP001172673">
    <property type="component" value="Unassembled WGS sequence"/>
</dbReference>
<evidence type="ECO:0000313" key="4">
    <source>
        <dbReference type="Proteomes" id="UP001172673"/>
    </source>
</evidence>